<protein>
    <submittedName>
        <fullName evidence="1">Uncharacterized protein</fullName>
    </submittedName>
</protein>
<dbReference type="AlphaFoldDB" id="A0A8S1XZJ8"/>
<proteinExistence type="predicted"/>
<organism evidence="1 2">
    <name type="scientific">Paramecium pentaurelia</name>
    <dbReference type="NCBI Taxonomy" id="43138"/>
    <lineage>
        <taxon>Eukaryota</taxon>
        <taxon>Sar</taxon>
        <taxon>Alveolata</taxon>
        <taxon>Ciliophora</taxon>
        <taxon>Intramacronucleata</taxon>
        <taxon>Oligohymenophorea</taxon>
        <taxon>Peniculida</taxon>
        <taxon>Parameciidae</taxon>
        <taxon>Paramecium</taxon>
    </lineage>
</organism>
<keyword evidence="2" id="KW-1185">Reference proteome</keyword>
<dbReference type="Proteomes" id="UP000689195">
    <property type="component" value="Unassembled WGS sequence"/>
</dbReference>
<gene>
    <name evidence="1" type="ORF">PPENT_87.1.T1410046</name>
</gene>
<accession>A0A8S1XZJ8</accession>
<name>A0A8S1XZJ8_9CILI</name>
<comment type="caution">
    <text evidence="1">The sequence shown here is derived from an EMBL/GenBank/DDBJ whole genome shotgun (WGS) entry which is preliminary data.</text>
</comment>
<reference evidence="1" key="1">
    <citation type="submission" date="2021-01" db="EMBL/GenBank/DDBJ databases">
        <authorList>
            <consortium name="Genoscope - CEA"/>
            <person name="William W."/>
        </authorList>
    </citation>
    <scope>NUCLEOTIDE SEQUENCE</scope>
</reference>
<dbReference type="EMBL" id="CAJJDO010000141">
    <property type="protein sequence ID" value="CAD8205582.1"/>
    <property type="molecule type" value="Genomic_DNA"/>
</dbReference>
<evidence type="ECO:0000313" key="2">
    <source>
        <dbReference type="Proteomes" id="UP000689195"/>
    </source>
</evidence>
<dbReference type="OrthoDB" id="284782at2759"/>
<sequence>MEQLGNLLFFASNSKWKSQKQVNILLMIHRVNQRQKPQKISQIRVSFSRDSQLLFSIQILHELNQWKFYNIWPHLVEVKQSAFVDHYDHEFSCNCDLQVYDEVMKCIKIEYTTIYSGIYDNGVIRYIKENMMNGIISNFHLTLMIYQYIQKVITYNQCFLYNKSILNPRCNSINYLNFIRILYIQDDFYNTGYIFLWDLQKTKLLYLKKIILMNLDNHILLLIRFLQQCLFYERMSMNYQY</sequence>
<evidence type="ECO:0000313" key="1">
    <source>
        <dbReference type="EMBL" id="CAD8205582.1"/>
    </source>
</evidence>